<evidence type="ECO:0000259" key="5">
    <source>
        <dbReference type="Pfam" id="PF08531"/>
    </source>
</evidence>
<dbReference type="Gene3D" id="2.60.120.260">
    <property type="entry name" value="Galactose-binding domain-like"/>
    <property type="match status" value="2"/>
</dbReference>
<dbReference type="InterPro" id="IPR012341">
    <property type="entry name" value="6hp_glycosidase-like_sf"/>
</dbReference>
<feature type="domain" description="Alpha-L-rhamnosidase concanavalin-like" evidence="4">
    <location>
        <begin position="357"/>
        <end position="456"/>
    </location>
</feature>
<name>A0ABQ3USQ8_9CHLR</name>
<evidence type="ECO:0000259" key="4">
    <source>
        <dbReference type="Pfam" id="PF05592"/>
    </source>
</evidence>
<evidence type="ECO:0000313" key="8">
    <source>
        <dbReference type="EMBL" id="GHO55637.1"/>
    </source>
</evidence>
<dbReference type="Pfam" id="PF05592">
    <property type="entry name" value="Bac_rhamnosid"/>
    <property type="match status" value="1"/>
</dbReference>
<dbReference type="EMBL" id="BNJG01000001">
    <property type="protein sequence ID" value="GHO55637.1"/>
    <property type="molecule type" value="Genomic_DNA"/>
</dbReference>
<dbReference type="PIRSF" id="PIRSF010631">
    <property type="entry name" value="A-rhamnsds"/>
    <property type="match status" value="1"/>
</dbReference>
<dbReference type="Pfam" id="PF17389">
    <property type="entry name" value="Bac_rhamnosid6H"/>
    <property type="match status" value="1"/>
</dbReference>
<dbReference type="PANTHER" id="PTHR33307:SF6">
    <property type="entry name" value="ALPHA-RHAMNOSIDASE (EUROFUNG)-RELATED"/>
    <property type="match status" value="1"/>
</dbReference>
<dbReference type="InterPro" id="IPR016007">
    <property type="entry name" value="Alpha_rhamnosid"/>
</dbReference>
<dbReference type="InterPro" id="IPR008928">
    <property type="entry name" value="6-hairpin_glycosidase_sf"/>
</dbReference>
<proteinExistence type="predicted"/>
<protein>
    <recommendedName>
        <fullName evidence="2">alpha-L-rhamnosidase</fullName>
        <ecNumber evidence="2">3.2.1.40</ecNumber>
    </recommendedName>
</protein>
<sequence length="918" mass="103581">MTRIVALRCEYAQNPLGIDCEYPRFYWRLESSQRGTRQSAYQILVASSPEALAERTSLLWDSGKVHSEHSTHIAYAGPSLQSRQRVWWQVRIWDEQGQISDYSEPAWWEMGLLQRDDWRGQWMVVPEPEQAAAHFSPHLAQQSGVLAEEIERWQYIQAEFDEKARPCPMVRKEFRVGAGLKQARVYATARGLYLLSLNGQRVGDDYFRPGWTDYHQRLQYQTYDVTSLLVPGENALGVILGDGWYRGVMSWLGQRNFYGQAVQALVQLELEYSDGSREVVVSDESWKTATGALQYSDMLMGEAYDARLEQPGWNQAGFDEAHWQAVTIQPLDATLLVAQYGPGVQKVAELTPQQIRELQPGTYLVDLGQNMVGWMRLRVTGPAGTTVQLRFGEMLQSDGTLYTENLRTARATDLYTLKGGGEEVYEPHFTFHGFRYVEVTGYPGQLTNEHITGIVVQTPTPPTGSLLSSNAMLNQLVHNIEWGQRGNFLEVPTDCPQRDERLGWMGDAQIFARTATYNADVAAFFTRWLSDVADAQSPEGWLPNIVPSIIDPKAGAPAWADAGIIVPWTLYLAYGDTRLLARQYTSMTRWLEFLVEANPDGRWRKRRNGGGEGQWDFGDWLSIEAETPKDVVADAFFAHSAALLAKIARVLGREDDAMRYDKLFARIQTAFQTSHITSDGRVAGETQTGYVLALRFGLMPEALRPIAAQHLVEDIQRRGGHLSTGFVGVAHLLPALTENGRVDVAYQLLLKDTFPSWGYSIRHGATTIWERWDGWTAEKGFQTPLMNSFNHYSFGSVGEWLYRYAAGIETQEMPEAAFKQSILRPFPDPSLQRLRAVYDSIHGRIVSAWAYEESTFTWQIELPPNTTAAVYVPAAPGALINGQEAQVLREEGITFVRREENAAVYTVQAGHYQFMVSM</sequence>
<evidence type="ECO:0000259" key="6">
    <source>
        <dbReference type="Pfam" id="PF17389"/>
    </source>
</evidence>
<dbReference type="Pfam" id="PF17390">
    <property type="entry name" value="Bac_rhamnosid_C"/>
    <property type="match status" value="1"/>
</dbReference>
<evidence type="ECO:0000259" key="7">
    <source>
        <dbReference type="Pfam" id="PF17390"/>
    </source>
</evidence>
<accession>A0ABQ3USQ8</accession>
<dbReference type="Gene3D" id="2.60.420.10">
    <property type="entry name" value="Maltose phosphorylase, domain 3"/>
    <property type="match status" value="1"/>
</dbReference>
<reference evidence="8 9" key="1">
    <citation type="journal article" date="2021" name="Int. J. Syst. Evol. Microbiol.">
        <title>Reticulibacter mediterranei gen. nov., sp. nov., within the new family Reticulibacteraceae fam. nov., and Ktedonospora formicarum gen. nov., sp. nov., Ktedonobacter robiniae sp. nov., Dictyobacter formicarum sp. nov. and Dictyobacter arantiisoli sp. nov., belonging to the class Ktedonobacteria.</title>
        <authorList>
            <person name="Yabe S."/>
            <person name="Zheng Y."/>
            <person name="Wang C.M."/>
            <person name="Sakai Y."/>
            <person name="Abe K."/>
            <person name="Yokota A."/>
            <person name="Donadio S."/>
            <person name="Cavaletti L."/>
            <person name="Monciardini P."/>
        </authorList>
    </citation>
    <scope>NUCLEOTIDE SEQUENCE [LARGE SCALE GENOMIC DNA]</scope>
    <source>
        <strain evidence="8 9">SOSP1-30</strain>
    </source>
</reference>
<evidence type="ECO:0000313" key="9">
    <source>
        <dbReference type="Proteomes" id="UP000654345"/>
    </source>
</evidence>
<dbReference type="EC" id="3.2.1.40" evidence="2"/>
<evidence type="ECO:0000256" key="2">
    <source>
        <dbReference type="ARBA" id="ARBA00012652"/>
    </source>
</evidence>
<feature type="domain" description="Alpha-L-rhamnosidase six-hairpin glycosidase" evidence="6">
    <location>
        <begin position="463"/>
        <end position="804"/>
    </location>
</feature>
<keyword evidence="3" id="KW-0378">Hydrolase</keyword>
<feature type="domain" description="Alpha-L-rhamnosidase C-terminal" evidence="7">
    <location>
        <begin position="815"/>
        <end position="883"/>
    </location>
</feature>
<organism evidence="8 9">
    <name type="scientific">Ktedonobacter robiniae</name>
    <dbReference type="NCBI Taxonomy" id="2778365"/>
    <lineage>
        <taxon>Bacteria</taxon>
        <taxon>Bacillati</taxon>
        <taxon>Chloroflexota</taxon>
        <taxon>Ktedonobacteria</taxon>
        <taxon>Ktedonobacterales</taxon>
        <taxon>Ktedonobacteraceae</taxon>
        <taxon>Ktedonobacter</taxon>
    </lineage>
</organism>
<dbReference type="InterPro" id="IPR035396">
    <property type="entry name" value="Bac_rhamnosid6H"/>
</dbReference>
<dbReference type="Pfam" id="PF08531">
    <property type="entry name" value="Bac_rhamnosid_N"/>
    <property type="match status" value="1"/>
</dbReference>
<dbReference type="SUPFAM" id="SSF48208">
    <property type="entry name" value="Six-hairpin glycosidases"/>
    <property type="match status" value="1"/>
</dbReference>
<gene>
    <name evidence="8" type="ORF">KSB_41120</name>
</gene>
<comment type="catalytic activity">
    <reaction evidence="1">
        <text>Hydrolysis of terminal non-reducing alpha-L-rhamnose residues in alpha-L-rhamnosides.</text>
        <dbReference type="EC" id="3.2.1.40"/>
    </reaction>
</comment>
<dbReference type="Proteomes" id="UP000654345">
    <property type="component" value="Unassembled WGS sequence"/>
</dbReference>
<dbReference type="Pfam" id="PF25788">
    <property type="entry name" value="Ig_Rha78A_N"/>
    <property type="match status" value="1"/>
</dbReference>
<keyword evidence="9" id="KW-1185">Reference proteome</keyword>
<comment type="caution">
    <text evidence="8">The sequence shown here is derived from an EMBL/GenBank/DDBJ whole genome shotgun (WGS) entry which is preliminary data.</text>
</comment>
<dbReference type="InterPro" id="IPR013783">
    <property type="entry name" value="Ig-like_fold"/>
</dbReference>
<evidence type="ECO:0000256" key="3">
    <source>
        <dbReference type="ARBA" id="ARBA00022801"/>
    </source>
</evidence>
<dbReference type="Gene3D" id="2.60.40.10">
    <property type="entry name" value="Immunoglobulins"/>
    <property type="match status" value="1"/>
</dbReference>
<dbReference type="RefSeq" id="WP_201372208.1">
    <property type="nucleotide sequence ID" value="NZ_BNJG01000001.1"/>
</dbReference>
<dbReference type="InterPro" id="IPR008902">
    <property type="entry name" value="Rhamnosid_concanavalin"/>
</dbReference>
<evidence type="ECO:0000256" key="1">
    <source>
        <dbReference type="ARBA" id="ARBA00001445"/>
    </source>
</evidence>
<dbReference type="InterPro" id="IPR035398">
    <property type="entry name" value="Bac_rhamnosid_C"/>
</dbReference>
<feature type="domain" description="Bacterial alpha-L-rhamnosidase N-terminal" evidence="5">
    <location>
        <begin position="180"/>
        <end position="346"/>
    </location>
</feature>
<dbReference type="InterPro" id="IPR013737">
    <property type="entry name" value="Bac_rhamnosid_N"/>
</dbReference>
<dbReference type="Gene3D" id="1.50.10.10">
    <property type="match status" value="1"/>
</dbReference>
<dbReference type="PANTHER" id="PTHR33307">
    <property type="entry name" value="ALPHA-RHAMNOSIDASE (EUROFUNG)"/>
    <property type="match status" value="1"/>
</dbReference>